<feature type="binding site" evidence="5">
    <location>
        <position position="338"/>
    </location>
    <ligand>
        <name>Zn(2+)</name>
        <dbReference type="ChEBI" id="CHEBI:29105"/>
    </ligand>
</feature>
<accession>W7U220</accession>
<keyword evidence="4 7" id="KW-0472">Membrane</keyword>
<evidence type="ECO:0000256" key="7">
    <source>
        <dbReference type="SAM" id="Phobius"/>
    </source>
</evidence>
<dbReference type="EMBL" id="AZIL01000115">
    <property type="protein sequence ID" value="EWM29868.1"/>
    <property type="molecule type" value="Genomic_DNA"/>
</dbReference>
<feature type="transmembrane region" description="Helical" evidence="7">
    <location>
        <begin position="315"/>
        <end position="340"/>
    </location>
</feature>
<evidence type="ECO:0000256" key="2">
    <source>
        <dbReference type="ARBA" id="ARBA00022692"/>
    </source>
</evidence>
<keyword evidence="5" id="KW-0862">Zinc</keyword>
<dbReference type="SUPFAM" id="SSF52047">
    <property type="entry name" value="RNI-like"/>
    <property type="match status" value="1"/>
</dbReference>
<keyword evidence="9" id="KW-1185">Reference proteome</keyword>
<dbReference type="GO" id="GO:0016020">
    <property type="term" value="C:membrane"/>
    <property type="evidence" value="ECO:0007669"/>
    <property type="project" value="UniProtKB-SubCell"/>
</dbReference>
<feature type="compositionally biased region" description="Polar residues" evidence="6">
    <location>
        <begin position="49"/>
        <end position="61"/>
    </location>
</feature>
<dbReference type="PANTHER" id="PTHR20855:SF3">
    <property type="entry name" value="LD03007P"/>
    <property type="match status" value="1"/>
</dbReference>
<evidence type="ECO:0000256" key="3">
    <source>
        <dbReference type="ARBA" id="ARBA00022989"/>
    </source>
</evidence>
<evidence type="ECO:0000313" key="8">
    <source>
        <dbReference type="EMBL" id="EWM29868.1"/>
    </source>
</evidence>
<dbReference type="InterPro" id="IPR004254">
    <property type="entry name" value="AdipoR/HlyIII-related"/>
</dbReference>
<dbReference type="OrthoDB" id="186812at2759"/>
<evidence type="ECO:0000256" key="5">
    <source>
        <dbReference type="PIRSR" id="PIRSR604254-1"/>
    </source>
</evidence>
<name>W7U220_9STRA</name>
<organism evidence="8 9">
    <name type="scientific">Nannochloropsis gaditana</name>
    <dbReference type="NCBI Taxonomy" id="72520"/>
    <lineage>
        <taxon>Eukaryota</taxon>
        <taxon>Sar</taxon>
        <taxon>Stramenopiles</taxon>
        <taxon>Ochrophyta</taxon>
        <taxon>Eustigmatophyceae</taxon>
        <taxon>Eustigmatales</taxon>
        <taxon>Monodopsidaceae</taxon>
        <taxon>Nannochloropsis</taxon>
    </lineage>
</organism>
<keyword evidence="5" id="KW-0479">Metal-binding</keyword>
<dbReference type="PANTHER" id="PTHR20855">
    <property type="entry name" value="ADIPOR/PROGESTIN RECEPTOR-RELATED"/>
    <property type="match status" value="1"/>
</dbReference>
<feature type="transmembrane region" description="Helical" evidence="7">
    <location>
        <begin position="352"/>
        <end position="374"/>
    </location>
</feature>
<dbReference type="AlphaFoldDB" id="W7U220"/>
<feature type="binding site" evidence="5">
    <location>
        <position position="473"/>
    </location>
    <ligand>
        <name>Zn(2+)</name>
        <dbReference type="ChEBI" id="CHEBI:29105"/>
    </ligand>
</feature>
<dbReference type="Proteomes" id="UP000019335">
    <property type="component" value="Chromosome 2"/>
</dbReference>
<dbReference type="GO" id="GO:0046872">
    <property type="term" value="F:metal ion binding"/>
    <property type="evidence" value="ECO:0007669"/>
    <property type="project" value="UniProtKB-KW"/>
</dbReference>
<comment type="caution">
    <text evidence="8">The sequence shown here is derived from an EMBL/GenBank/DDBJ whole genome shotgun (WGS) entry which is preliminary data.</text>
</comment>
<evidence type="ECO:0000256" key="1">
    <source>
        <dbReference type="ARBA" id="ARBA00004141"/>
    </source>
</evidence>
<evidence type="ECO:0000256" key="4">
    <source>
        <dbReference type="ARBA" id="ARBA00023136"/>
    </source>
</evidence>
<protein>
    <submittedName>
        <fullName evidence="8">Hemolysin iii</fullName>
    </submittedName>
</protein>
<evidence type="ECO:0000256" key="6">
    <source>
        <dbReference type="SAM" id="MobiDB-lite"/>
    </source>
</evidence>
<feature type="transmembrane region" description="Helical" evidence="7">
    <location>
        <begin position="474"/>
        <end position="498"/>
    </location>
</feature>
<dbReference type="InterPro" id="IPR001611">
    <property type="entry name" value="Leu-rich_rpt"/>
</dbReference>
<feature type="transmembrane region" description="Helical" evidence="7">
    <location>
        <begin position="442"/>
        <end position="462"/>
    </location>
</feature>
<dbReference type="Gene3D" id="3.80.10.10">
    <property type="entry name" value="Ribonuclease Inhibitor"/>
    <property type="match status" value="1"/>
</dbReference>
<keyword evidence="2 7" id="KW-0812">Transmembrane</keyword>
<dbReference type="Pfam" id="PF13516">
    <property type="entry name" value="LRR_6"/>
    <property type="match status" value="1"/>
</dbReference>
<feature type="region of interest" description="Disordered" evidence="6">
    <location>
        <begin position="47"/>
        <end position="74"/>
    </location>
</feature>
<dbReference type="Pfam" id="PF03006">
    <property type="entry name" value="HlyIII"/>
    <property type="match status" value="1"/>
</dbReference>
<sequence>MGRDVVRTFFQCISKCPRTNKGDNLIKTAVEQSSMAADIMNDVEPTSALLPTQPSTRNGPPSDSPPSAGKLSPFSSALVPIPRNHIDSGDAEGDCDTAQYIINCLHYNMAIDPSVVITLRTRWATMQPTKSFCEGSLLPLAGILDRNKFIRRLHLSGAGVTNVKATAGNGDSNARILHQVLLSNDSINILDISNTGIDDSGLAEVCQGMAVNSAVTTLNVARNCFSAQGALMLEDMLQKNTRLKYLDVSRNALGFKCINRLQCCAKLRNVEMRVEGNYVFEEILNSLTHGLGFIASVVGTLLLMSAASAPGTTPYHWWSCLLFSLSLMMLYISSSLYHSFFMLPHAKDVLQILDHVGIYLLIAGSYSPIMMIALHHSHRANLLLLLEWLTAFGGICVSIASSGVGVSNQATNLVEVFIFLGMGCAAFGIWDDLVANLPATALYLLVGGGMAYIIGVVFFILGEIKPIYHMVWHMFVMLGSLLHWLCVYHFVVGMGLVATQQR</sequence>
<feature type="transmembrane region" description="Helical" evidence="7">
    <location>
        <begin position="412"/>
        <end position="430"/>
    </location>
</feature>
<keyword evidence="3 7" id="KW-1133">Transmembrane helix</keyword>
<dbReference type="InterPro" id="IPR032675">
    <property type="entry name" value="LRR_dom_sf"/>
</dbReference>
<evidence type="ECO:0000313" key="9">
    <source>
        <dbReference type="Proteomes" id="UP000019335"/>
    </source>
</evidence>
<proteinExistence type="predicted"/>
<feature type="transmembrane region" description="Helical" evidence="7">
    <location>
        <begin position="290"/>
        <end position="309"/>
    </location>
</feature>
<comment type="subcellular location">
    <subcellularLocation>
        <location evidence="1">Membrane</location>
        <topology evidence="1">Multi-pass membrane protein</topology>
    </subcellularLocation>
</comment>
<feature type="binding site" evidence="5">
    <location>
        <position position="469"/>
    </location>
    <ligand>
        <name>Zn(2+)</name>
        <dbReference type="ChEBI" id="CHEBI:29105"/>
    </ligand>
</feature>
<reference evidence="8 9" key="1">
    <citation type="journal article" date="2014" name="Mol. Plant">
        <title>Chromosome Scale Genome Assembly and Transcriptome Profiling of Nannochloropsis gaditana in Nitrogen Depletion.</title>
        <authorList>
            <person name="Corteggiani Carpinelli E."/>
            <person name="Telatin A."/>
            <person name="Vitulo N."/>
            <person name="Forcato C."/>
            <person name="D'Angelo M."/>
            <person name="Schiavon R."/>
            <person name="Vezzi A."/>
            <person name="Giacometti G.M."/>
            <person name="Morosinotto T."/>
            <person name="Valle G."/>
        </authorList>
    </citation>
    <scope>NUCLEOTIDE SEQUENCE [LARGE SCALE GENOMIC DNA]</scope>
    <source>
        <strain evidence="8 9">B-31</strain>
    </source>
</reference>
<gene>
    <name evidence="8" type="ORF">Naga_100106g9</name>
</gene>
<feature type="transmembrane region" description="Helical" evidence="7">
    <location>
        <begin position="380"/>
        <end position="400"/>
    </location>
</feature>